<gene>
    <name evidence="1" type="ORF">UFOVP221_91</name>
</gene>
<proteinExistence type="predicted"/>
<protein>
    <submittedName>
        <fullName evidence="1">Uncharacterized protein</fullName>
    </submittedName>
</protein>
<organism evidence="1">
    <name type="scientific">uncultured Caudovirales phage</name>
    <dbReference type="NCBI Taxonomy" id="2100421"/>
    <lineage>
        <taxon>Viruses</taxon>
        <taxon>Duplodnaviria</taxon>
        <taxon>Heunggongvirae</taxon>
        <taxon>Uroviricota</taxon>
        <taxon>Caudoviricetes</taxon>
        <taxon>Peduoviridae</taxon>
        <taxon>Maltschvirus</taxon>
        <taxon>Maltschvirus maltsch</taxon>
    </lineage>
</organism>
<reference evidence="1" key="1">
    <citation type="submission" date="2020-05" db="EMBL/GenBank/DDBJ databases">
        <authorList>
            <person name="Chiriac C."/>
            <person name="Salcher M."/>
            <person name="Ghai R."/>
            <person name="Kavagutti S V."/>
        </authorList>
    </citation>
    <scope>NUCLEOTIDE SEQUENCE</scope>
</reference>
<dbReference type="EMBL" id="LR798267">
    <property type="protein sequence ID" value="CAB5219558.1"/>
    <property type="molecule type" value="Genomic_DNA"/>
</dbReference>
<name>A0A6J7WRX1_9CAUD</name>
<sequence>MASRYPTKLPPAALPFPNGGGIAAVATRGNKVKEQEIRVAEEQHKLKLAQIEAKHAPKAKK</sequence>
<evidence type="ECO:0000313" key="1">
    <source>
        <dbReference type="EMBL" id="CAB5219558.1"/>
    </source>
</evidence>
<accession>A0A6J7WRX1</accession>